<evidence type="ECO:0000259" key="7">
    <source>
        <dbReference type="Pfam" id="PF13515"/>
    </source>
</evidence>
<feature type="transmembrane region" description="Helical" evidence="6">
    <location>
        <begin position="36"/>
        <end position="61"/>
    </location>
</feature>
<dbReference type="PIR" id="D75303">
    <property type="entry name" value="D75303"/>
</dbReference>
<dbReference type="HOGENOM" id="CLU_020865_0_1_0"/>
<feature type="transmembrane region" description="Helical" evidence="6">
    <location>
        <begin position="322"/>
        <end position="340"/>
    </location>
</feature>
<dbReference type="InterPro" id="IPR049453">
    <property type="entry name" value="Memb_transporter_dom"/>
</dbReference>
<feature type="transmembrane region" description="Helical" evidence="6">
    <location>
        <begin position="82"/>
        <end position="100"/>
    </location>
</feature>
<gene>
    <name evidence="8" type="ordered locus">DR_2205</name>
</gene>
<protein>
    <recommendedName>
        <fullName evidence="7">Integral membrane bound transporter domain-containing protein</fullName>
    </recommendedName>
</protein>
<dbReference type="eggNOG" id="COG1289">
    <property type="taxonomic scope" value="Bacteria"/>
</dbReference>
<keyword evidence="9" id="KW-1185">Reference proteome</keyword>
<feature type="transmembrane region" description="Helical" evidence="6">
    <location>
        <begin position="254"/>
        <end position="280"/>
    </location>
</feature>
<dbReference type="EMBL" id="AE000513">
    <property type="protein sequence ID" value="AAF11754.1"/>
    <property type="molecule type" value="Genomic_DNA"/>
</dbReference>
<evidence type="ECO:0000313" key="9">
    <source>
        <dbReference type="Proteomes" id="UP000002524"/>
    </source>
</evidence>
<organism evidence="8 9">
    <name type="scientific">Deinococcus radiodurans (strain ATCC 13939 / DSM 20539 / JCM 16871 / CCUG 27074 / LMG 4051 / NBRC 15346 / NCIMB 9279 / VKM B-1422 / R1)</name>
    <dbReference type="NCBI Taxonomy" id="243230"/>
    <lineage>
        <taxon>Bacteria</taxon>
        <taxon>Thermotogati</taxon>
        <taxon>Deinococcota</taxon>
        <taxon>Deinococci</taxon>
        <taxon>Deinococcales</taxon>
        <taxon>Deinococcaceae</taxon>
        <taxon>Deinococcus</taxon>
    </lineage>
</organism>
<evidence type="ECO:0000256" key="5">
    <source>
        <dbReference type="SAM" id="MobiDB-lite"/>
    </source>
</evidence>
<feature type="transmembrane region" description="Helical" evidence="6">
    <location>
        <begin position="155"/>
        <end position="174"/>
    </location>
</feature>
<proteinExistence type="predicted"/>
<dbReference type="Proteomes" id="UP000002524">
    <property type="component" value="Chromosome 1"/>
</dbReference>
<dbReference type="OrthoDB" id="4989419at2"/>
<evidence type="ECO:0000313" key="8">
    <source>
        <dbReference type="EMBL" id="AAF11754.1"/>
    </source>
</evidence>
<dbReference type="AlphaFoldDB" id="Q9RSC0"/>
<accession>Q9RSC0</accession>
<reference evidence="8 9" key="1">
    <citation type="journal article" date="1999" name="Science">
        <title>Genome sequence of the radioresistant bacterium Deinococcus radiodurans R1.</title>
        <authorList>
            <person name="White O."/>
            <person name="Eisen J.A."/>
            <person name="Heidelberg J.F."/>
            <person name="Hickey E.K."/>
            <person name="Peterson J.D."/>
            <person name="Dodson R.J."/>
            <person name="Haft D.H."/>
            <person name="Gwinn M.L."/>
            <person name="Nelson W.C."/>
            <person name="Richardson D.L."/>
            <person name="Moffat K.S."/>
            <person name="Qin H."/>
            <person name="Jiang L."/>
            <person name="Pamphile W."/>
            <person name="Crosby M."/>
            <person name="Shen M."/>
            <person name="Vamathevan J.J."/>
            <person name="Lam P."/>
            <person name="McDonald L."/>
            <person name="Utterback T."/>
            <person name="Zalewski C."/>
            <person name="Makarova K.S."/>
            <person name="Aravind L."/>
            <person name="Daly M.J."/>
            <person name="Minton K.W."/>
            <person name="Fleischmann R.D."/>
            <person name="Ketchum K.A."/>
            <person name="Nelson K.E."/>
            <person name="Salzberg S."/>
            <person name="Smith H.O."/>
            <person name="Venter J.C."/>
            <person name="Fraser C.M."/>
        </authorList>
    </citation>
    <scope>NUCLEOTIDE SEQUENCE [LARGE SCALE GENOMIC DNA]</scope>
    <source>
        <strain evidence="9">ATCC 13939 / DSM 20539 / JCM 16871 / LMG 4051 / NBRC 15346 / NCIMB 9279 / R1 / VKM B-1422</strain>
    </source>
</reference>
<feature type="transmembrane region" description="Helical" evidence="6">
    <location>
        <begin position="204"/>
        <end position="234"/>
    </location>
</feature>
<dbReference type="STRING" id="243230.DR_2205"/>
<dbReference type="EnsemblBacteria" id="AAF11754">
    <property type="protein sequence ID" value="AAF11754"/>
    <property type="gene ID" value="DR_2205"/>
</dbReference>
<evidence type="ECO:0000256" key="3">
    <source>
        <dbReference type="ARBA" id="ARBA00022989"/>
    </source>
</evidence>
<feature type="transmembrane region" description="Helical" evidence="6">
    <location>
        <begin position="106"/>
        <end position="125"/>
    </location>
</feature>
<keyword evidence="4 6" id="KW-0472">Membrane</keyword>
<feature type="transmembrane region" description="Helical" evidence="6">
    <location>
        <begin position="292"/>
        <end position="310"/>
    </location>
</feature>
<keyword evidence="3 6" id="KW-1133">Transmembrane helix</keyword>
<feature type="domain" description="Integral membrane bound transporter" evidence="7">
    <location>
        <begin position="210"/>
        <end position="336"/>
    </location>
</feature>
<name>Q9RSC0_DEIRA</name>
<dbReference type="PaxDb" id="243230-DR_2205"/>
<feature type="region of interest" description="Disordered" evidence="5">
    <location>
        <begin position="1"/>
        <end position="26"/>
    </location>
</feature>
<evidence type="ECO:0000256" key="6">
    <source>
        <dbReference type="SAM" id="Phobius"/>
    </source>
</evidence>
<evidence type="ECO:0000256" key="1">
    <source>
        <dbReference type="ARBA" id="ARBA00004141"/>
    </source>
</evidence>
<evidence type="ECO:0000256" key="4">
    <source>
        <dbReference type="ARBA" id="ARBA00023136"/>
    </source>
</evidence>
<keyword evidence="2 6" id="KW-0812">Transmembrane</keyword>
<sequence length="346" mass="36057">MGGRTALTGPASSRLPVWPPGLPRPERRDRWPAQRIAVGVGAPLLLLLALGRADLTVYAAFGAFTGIYGRGEPLGERARHQALAGLLLVTCVGLGVLTAGSASPWTVMWVGALVAAFGAVLATVWHLRPAGSLFFVFAVGTVGALPHPAPLPLALAVSGGAAALSVALGALGAWHSTRARPHELAAPPPHDQQPSELMSAGLRFFVAVGLAGALGLLSGLGHVAWAMVSAAVPMTALNQRMRVQRSLHRVAGTALGLGLSAVLLWPTLPGWGTVLVVMVLQWLAELFVARHYGLTMVFVTPLALLMNQLAHRVPPGELLLSRAAETVIGSLVGVLVVLATRPRRER</sequence>
<evidence type="ECO:0000256" key="2">
    <source>
        <dbReference type="ARBA" id="ARBA00022692"/>
    </source>
</evidence>
<dbReference type="GO" id="GO:0016020">
    <property type="term" value="C:membrane"/>
    <property type="evidence" value="ECO:0007669"/>
    <property type="project" value="UniProtKB-SubCell"/>
</dbReference>
<dbReference type="KEGG" id="dra:DR_2205"/>
<dbReference type="Pfam" id="PF13515">
    <property type="entry name" value="FUSC_2"/>
    <property type="match status" value="1"/>
</dbReference>
<dbReference type="PATRIC" id="fig|243230.17.peg.2432"/>
<dbReference type="InParanoid" id="Q9RSC0"/>
<comment type="subcellular location">
    <subcellularLocation>
        <location evidence="1">Membrane</location>
        <topology evidence="1">Multi-pass membrane protein</topology>
    </subcellularLocation>
</comment>